<accession>A0A0V7ZBJ1</accession>
<reference evidence="1 2" key="1">
    <citation type="journal article" date="2015" name="Genome Announc.">
        <title>Draft Genome of the Euendolithic (true boring) Cyanobacterium Mastigocoleus testarum strain BC008.</title>
        <authorList>
            <person name="Guida B.S."/>
            <person name="Garcia-Pichel F."/>
        </authorList>
    </citation>
    <scope>NUCLEOTIDE SEQUENCE [LARGE SCALE GENOMIC DNA]</scope>
    <source>
        <strain evidence="1 2">BC008</strain>
    </source>
</reference>
<evidence type="ECO:0008006" key="3">
    <source>
        <dbReference type="Google" id="ProtNLM"/>
    </source>
</evidence>
<evidence type="ECO:0000313" key="2">
    <source>
        <dbReference type="Proteomes" id="UP000053372"/>
    </source>
</evidence>
<sequence length="258" mass="28863">MAGLYAKKIAEQGFAALAFDFRYWGESGGEPRQYESPNAKIQDIKNAVTYLQSLPIVDSKRIGGLAVCASAGYMAHAVAEDSRIKSFATVAAWLQEAESVRTVYGGEQAVRKKIETGLAARRKYEKTGKVDYVAAFEQDNPNAAMSGEPLYYGNPERGSIPEWKNRFAVMSWSEWLQFDSISAAPKVNVPTLFVHSENAALPDGVRKFYKTMPGEKKVIWMEGQQFDFYDREPYVDKAIQAVTSHFRKSLTDTKVSQK</sequence>
<name>A0A0V7ZBJ1_9CYAN</name>
<dbReference type="SUPFAM" id="SSF53474">
    <property type="entry name" value="alpha/beta-Hydrolases"/>
    <property type="match status" value="1"/>
</dbReference>
<dbReference type="EMBL" id="LMTZ01000169">
    <property type="protein sequence ID" value="KST61885.1"/>
    <property type="molecule type" value="Genomic_DNA"/>
</dbReference>
<gene>
    <name evidence="1" type="ORF">BC008_07495</name>
</gene>
<dbReference type="Proteomes" id="UP000053372">
    <property type="component" value="Unassembled WGS sequence"/>
</dbReference>
<organism evidence="1 2">
    <name type="scientific">Mastigocoleus testarum BC008</name>
    <dbReference type="NCBI Taxonomy" id="371196"/>
    <lineage>
        <taxon>Bacteria</taxon>
        <taxon>Bacillati</taxon>
        <taxon>Cyanobacteriota</taxon>
        <taxon>Cyanophyceae</taxon>
        <taxon>Nostocales</taxon>
        <taxon>Hapalosiphonaceae</taxon>
        <taxon>Mastigocoleus</taxon>
    </lineage>
</organism>
<protein>
    <recommendedName>
        <fullName evidence="3">Alpha/beta hydrolase</fullName>
    </recommendedName>
</protein>
<dbReference type="AlphaFoldDB" id="A0A0V7ZBJ1"/>
<proteinExistence type="predicted"/>
<dbReference type="Gene3D" id="3.40.50.1820">
    <property type="entry name" value="alpha/beta hydrolase"/>
    <property type="match status" value="1"/>
</dbReference>
<dbReference type="PANTHER" id="PTHR47751:SF1">
    <property type="entry name" value="SUPERFAMILY HYDROLASE, PUTATIVE (AFU_ORTHOLOGUE AFUA_2G16580)-RELATED"/>
    <property type="match status" value="1"/>
</dbReference>
<dbReference type="PANTHER" id="PTHR47751">
    <property type="entry name" value="SUPERFAMILY HYDROLASE, PUTATIVE (AFU_ORTHOLOGUE AFUA_2G16580)-RELATED"/>
    <property type="match status" value="1"/>
</dbReference>
<evidence type="ECO:0000313" key="1">
    <source>
        <dbReference type="EMBL" id="KST61885.1"/>
    </source>
</evidence>
<dbReference type="InterPro" id="IPR029058">
    <property type="entry name" value="AB_hydrolase_fold"/>
</dbReference>
<keyword evidence="2" id="KW-1185">Reference proteome</keyword>
<dbReference type="InterPro" id="IPR051411">
    <property type="entry name" value="Polyketide_trans_af380"/>
</dbReference>
<dbReference type="Gene3D" id="1.10.10.800">
    <property type="match status" value="1"/>
</dbReference>
<comment type="caution">
    <text evidence="1">The sequence shown here is derived from an EMBL/GenBank/DDBJ whole genome shotgun (WGS) entry which is preliminary data.</text>
</comment>